<keyword evidence="7 10" id="KW-1133">Transmembrane helix</keyword>
<keyword evidence="12" id="KW-1185">Reference proteome</keyword>
<comment type="subcellular location">
    <subcellularLocation>
        <location evidence="1">Mitochondrion inner membrane</location>
        <topology evidence="1">Single-pass membrane protein</topology>
    </subcellularLocation>
</comment>
<keyword evidence="9 10" id="KW-0472">Membrane</keyword>
<evidence type="ECO:0000256" key="1">
    <source>
        <dbReference type="ARBA" id="ARBA00004434"/>
    </source>
</evidence>
<feature type="transmembrane region" description="Helical" evidence="10">
    <location>
        <begin position="42"/>
        <end position="62"/>
    </location>
</feature>
<evidence type="ECO:0000313" key="12">
    <source>
        <dbReference type="Proteomes" id="UP000261540"/>
    </source>
</evidence>
<name>A0A3B3REP8_9TELE</name>
<dbReference type="GO" id="GO:0006123">
    <property type="term" value="P:mitochondrial electron transport, cytochrome c to oxygen"/>
    <property type="evidence" value="ECO:0007669"/>
    <property type="project" value="InterPro"/>
</dbReference>
<keyword evidence="6" id="KW-0809">Transit peptide</keyword>
<evidence type="ECO:0000256" key="2">
    <source>
        <dbReference type="ARBA" id="ARBA00004673"/>
    </source>
</evidence>
<evidence type="ECO:0000313" key="11">
    <source>
        <dbReference type="Ensembl" id="ENSPKIP00000016874.1"/>
    </source>
</evidence>
<evidence type="ECO:0000256" key="8">
    <source>
        <dbReference type="ARBA" id="ARBA00023128"/>
    </source>
</evidence>
<dbReference type="Proteomes" id="UP000261540">
    <property type="component" value="Unplaced"/>
</dbReference>
<dbReference type="GO" id="GO:0045277">
    <property type="term" value="C:respiratory chain complex IV"/>
    <property type="evidence" value="ECO:0007669"/>
    <property type="project" value="InterPro"/>
</dbReference>
<dbReference type="GO" id="GO:0005743">
    <property type="term" value="C:mitochondrial inner membrane"/>
    <property type="evidence" value="ECO:0007669"/>
    <property type="project" value="UniProtKB-SubCell"/>
</dbReference>
<organism evidence="11 12">
    <name type="scientific">Paramormyrops kingsleyae</name>
    <dbReference type="NCBI Taxonomy" id="1676925"/>
    <lineage>
        <taxon>Eukaryota</taxon>
        <taxon>Metazoa</taxon>
        <taxon>Chordata</taxon>
        <taxon>Craniata</taxon>
        <taxon>Vertebrata</taxon>
        <taxon>Euteleostomi</taxon>
        <taxon>Actinopterygii</taxon>
        <taxon>Neopterygii</taxon>
        <taxon>Teleostei</taxon>
        <taxon>Osteoglossocephala</taxon>
        <taxon>Osteoglossomorpha</taxon>
        <taxon>Osteoglossiformes</taxon>
        <taxon>Mormyridae</taxon>
        <taxon>Paramormyrops</taxon>
    </lineage>
</organism>
<accession>A0A3B3REP8</accession>
<comment type="similarity">
    <text evidence="3">Belongs to the cytochrome c oxidase VIII family.</text>
</comment>
<evidence type="ECO:0000256" key="7">
    <source>
        <dbReference type="ARBA" id="ARBA00022989"/>
    </source>
</evidence>
<dbReference type="GeneTree" id="ENSGT01150000288464"/>
<dbReference type="Pfam" id="PF02285">
    <property type="entry name" value="COX8"/>
    <property type="match status" value="1"/>
</dbReference>
<reference evidence="11" key="2">
    <citation type="submission" date="2025-09" db="UniProtKB">
        <authorList>
            <consortium name="Ensembl"/>
        </authorList>
    </citation>
    <scope>IDENTIFICATION</scope>
</reference>
<evidence type="ECO:0000256" key="6">
    <source>
        <dbReference type="ARBA" id="ARBA00022946"/>
    </source>
</evidence>
<evidence type="ECO:0000256" key="10">
    <source>
        <dbReference type="SAM" id="Phobius"/>
    </source>
</evidence>
<dbReference type="Ensembl" id="ENSPKIT00000041377.1">
    <property type="protein sequence ID" value="ENSPKIP00000016874.1"/>
    <property type="gene ID" value="ENSPKIG00000003015.1"/>
</dbReference>
<dbReference type="UniPathway" id="UPA00705"/>
<evidence type="ECO:0000256" key="4">
    <source>
        <dbReference type="ARBA" id="ARBA00022692"/>
    </source>
</evidence>
<protein>
    <submittedName>
        <fullName evidence="11">Cytochrome c oxidase subunit 8B</fullName>
    </submittedName>
</protein>
<proteinExistence type="inferred from homology"/>
<sequence>MSAFSRSFFFLRPTLRSLIASKAGISSKPAKHNLTVAQEQTIAMVSFFAAVMVPSGWILANLEEYKKR</sequence>
<keyword evidence="8" id="KW-0496">Mitochondrion</keyword>
<dbReference type="PANTHER" id="PTHR16717:SF6">
    <property type="entry name" value="CYTOCHROME C OXIDASE SUBUNIT 8B"/>
    <property type="match status" value="1"/>
</dbReference>
<dbReference type="STRING" id="1676925.ENSPKIP00000016874"/>
<evidence type="ECO:0000256" key="5">
    <source>
        <dbReference type="ARBA" id="ARBA00022792"/>
    </source>
</evidence>
<dbReference type="Gene3D" id="4.10.81.10">
    <property type="entry name" value="Cytochrome c oxidase, subunit 8"/>
    <property type="match status" value="1"/>
</dbReference>
<dbReference type="SUPFAM" id="SSF81431">
    <property type="entry name" value="Mitochondrial cytochrome c oxidase subunit VIIIb (aka IX)"/>
    <property type="match status" value="1"/>
</dbReference>
<comment type="pathway">
    <text evidence="2">Energy metabolism; oxidative phosphorylation.</text>
</comment>
<evidence type="ECO:0000256" key="9">
    <source>
        <dbReference type="ARBA" id="ARBA00023136"/>
    </source>
</evidence>
<keyword evidence="5" id="KW-0999">Mitochondrion inner membrane</keyword>
<dbReference type="PANTHER" id="PTHR16717">
    <property type="entry name" value="CYTOCHROME C OXIDASE POLYPEPTIDE VIII"/>
    <property type="match status" value="1"/>
</dbReference>
<reference evidence="11" key="1">
    <citation type="submission" date="2025-08" db="UniProtKB">
        <authorList>
            <consortium name="Ensembl"/>
        </authorList>
    </citation>
    <scope>IDENTIFICATION</scope>
</reference>
<dbReference type="AlphaFoldDB" id="A0A3B3REP8"/>
<evidence type="ECO:0000256" key="3">
    <source>
        <dbReference type="ARBA" id="ARBA00010117"/>
    </source>
</evidence>
<dbReference type="InterPro" id="IPR003205">
    <property type="entry name" value="Cyt_c_oxidase_su8"/>
</dbReference>
<keyword evidence="4 10" id="KW-0812">Transmembrane</keyword>
<dbReference type="InterPro" id="IPR036548">
    <property type="entry name" value="Cyt_c_oxidase_su8_sf"/>
</dbReference>